<evidence type="ECO:0000256" key="1">
    <source>
        <dbReference type="ARBA" id="ARBA00004167"/>
    </source>
</evidence>
<feature type="transmembrane region" description="Helical" evidence="4">
    <location>
        <begin position="29"/>
        <end position="51"/>
    </location>
</feature>
<dbReference type="CDD" id="cd03401">
    <property type="entry name" value="SPFH_prohibitin"/>
    <property type="match status" value="1"/>
</dbReference>
<dbReference type="SUPFAM" id="SSF117892">
    <property type="entry name" value="Band 7/SPFH domain"/>
    <property type="match status" value="1"/>
</dbReference>
<dbReference type="PANTHER" id="PTHR23222:SF1">
    <property type="entry name" value="PROHIBITIN-2"/>
    <property type="match status" value="1"/>
</dbReference>
<gene>
    <name evidence="6" type="ORF">B0E33_28340</name>
</gene>
<feature type="region of interest" description="Disordered" evidence="3">
    <location>
        <begin position="1"/>
        <end position="20"/>
    </location>
</feature>
<evidence type="ECO:0000259" key="5">
    <source>
        <dbReference type="Pfam" id="PF01145"/>
    </source>
</evidence>
<comment type="subcellular location">
    <subcellularLocation>
        <location evidence="1">Membrane</location>
        <topology evidence="1">Single-pass membrane protein</topology>
    </subcellularLocation>
</comment>
<evidence type="ECO:0000256" key="3">
    <source>
        <dbReference type="SAM" id="MobiDB-lite"/>
    </source>
</evidence>
<reference evidence="6 7" key="1">
    <citation type="submission" date="2017-02" db="EMBL/GenBank/DDBJ databases">
        <authorList>
            <person name="Jeong S."/>
        </authorList>
    </citation>
    <scope>NUCLEOTIDE SEQUENCE [LARGE SCALE GENOMIC DNA]</scope>
    <source>
        <strain evidence="6 7">RMAR6-6</strain>
    </source>
</reference>
<dbReference type="InterPro" id="IPR036013">
    <property type="entry name" value="Band_7/SPFH_dom_sf"/>
</dbReference>
<keyword evidence="2 4" id="KW-0472">Membrane</keyword>
<name>A0ABN4X513_9HYPH</name>
<dbReference type="Proteomes" id="UP000188174">
    <property type="component" value="Chromosome"/>
</dbReference>
<feature type="region of interest" description="Disordered" evidence="3">
    <location>
        <begin position="298"/>
        <end position="376"/>
    </location>
</feature>
<sequence length="376" mass="42269">MSVAEDDVEVGKPKKKPRKIHRMSRTDKAIAYLLLLGFVSIVLWPLTFFVIGPGEVGVLFRTLTVGTETRFVYPEGINIKWPWNRIYRYEVRIQKQDETVHGLAADGLRITSDISVLYYPKADNAGKLHRAIGPEYADRFVRPTAVEAVRSVIGKYDPHELYQVDMTRLEKEVMETIEANNQDLIVFDQVIIRRIELPKEINQAISRKLTEEQNALAYEYVLEQARKEAERKRIDAIGYQTFYSIVADALTPQLLTWRGIEATVELSKSNNSKIVIVGGGKDQLPLILGSDIANQPNLPAPAPVNPQRYRLPDFDNLPQLFPNAPTAEADTSQDQETQLRPDENSTGDSTSSESTTSGETAPASNDQNTEKPQTDN</sequence>
<proteinExistence type="predicted"/>
<dbReference type="Pfam" id="PF01145">
    <property type="entry name" value="Band_7"/>
    <property type="match status" value="1"/>
</dbReference>
<evidence type="ECO:0000313" key="7">
    <source>
        <dbReference type="Proteomes" id="UP000188174"/>
    </source>
</evidence>
<keyword evidence="4" id="KW-1133">Transmembrane helix</keyword>
<evidence type="ECO:0000313" key="6">
    <source>
        <dbReference type="EMBL" id="AQQ07006.1"/>
    </source>
</evidence>
<dbReference type="EMBL" id="CP019630">
    <property type="protein sequence ID" value="AQQ07006.1"/>
    <property type="molecule type" value="Genomic_DNA"/>
</dbReference>
<keyword evidence="7" id="KW-1185">Reference proteome</keyword>
<feature type="compositionally biased region" description="Low complexity" evidence="3">
    <location>
        <begin position="346"/>
        <end position="360"/>
    </location>
</feature>
<keyword evidence="4" id="KW-0812">Transmembrane</keyword>
<dbReference type="RefSeq" id="WP_023004115.1">
    <property type="nucleotide sequence ID" value="NZ_CP019630.1"/>
</dbReference>
<evidence type="ECO:0000256" key="2">
    <source>
        <dbReference type="ARBA" id="ARBA00023136"/>
    </source>
</evidence>
<organism evidence="6 7">
    <name type="scientific">Roseibium algicola</name>
    <dbReference type="NCBI Taxonomy" id="2857014"/>
    <lineage>
        <taxon>Bacteria</taxon>
        <taxon>Pseudomonadati</taxon>
        <taxon>Pseudomonadota</taxon>
        <taxon>Alphaproteobacteria</taxon>
        <taxon>Hyphomicrobiales</taxon>
        <taxon>Stappiaceae</taxon>
        <taxon>Roseibium</taxon>
    </lineage>
</organism>
<dbReference type="Gene3D" id="3.30.479.30">
    <property type="entry name" value="Band 7 domain"/>
    <property type="match status" value="1"/>
</dbReference>
<accession>A0ABN4X513</accession>
<dbReference type="PANTHER" id="PTHR23222">
    <property type="entry name" value="PROHIBITIN"/>
    <property type="match status" value="1"/>
</dbReference>
<dbReference type="InterPro" id="IPR001107">
    <property type="entry name" value="Band_7"/>
</dbReference>
<evidence type="ECO:0000256" key="4">
    <source>
        <dbReference type="SAM" id="Phobius"/>
    </source>
</evidence>
<dbReference type="InterPro" id="IPR000163">
    <property type="entry name" value="Prohibitin"/>
</dbReference>
<protein>
    <submittedName>
        <fullName evidence="6">Peptidase</fullName>
    </submittedName>
</protein>
<feature type="domain" description="Band 7" evidence="5">
    <location>
        <begin position="50"/>
        <end position="229"/>
    </location>
</feature>